<protein>
    <recommendedName>
        <fullName evidence="1">Mos1 transposase HTH domain-containing protein</fullName>
    </recommendedName>
</protein>
<reference evidence="2 3" key="1">
    <citation type="submission" date="2023-11" db="EMBL/GenBank/DDBJ databases">
        <authorList>
            <person name="Hedman E."/>
            <person name="Englund M."/>
            <person name="Stromberg M."/>
            <person name="Nyberg Akerstrom W."/>
            <person name="Nylinder S."/>
            <person name="Jareborg N."/>
            <person name="Kallberg Y."/>
            <person name="Kronander E."/>
        </authorList>
    </citation>
    <scope>NUCLEOTIDE SEQUENCE [LARGE SCALE GENOMIC DNA]</scope>
</reference>
<evidence type="ECO:0000259" key="1">
    <source>
        <dbReference type="Pfam" id="PF17906"/>
    </source>
</evidence>
<dbReference type="PANTHER" id="PTHR46060:SF1">
    <property type="entry name" value="MARINER MOS1 TRANSPOSASE-LIKE PROTEIN"/>
    <property type="match status" value="1"/>
</dbReference>
<keyword evidence="3" id="KW-1185">Reference proteome</keyword>
<proteinExistence type="predicted"/>
<dbReference type="Pfam" id="PF17906">
    <property type="entry name" value="HTH_48"/>
    <property type="match status" value="1"/>
</dbReference>
<gene>
    <name evidence="2" type="ORF">PARMNEM_LOCUS22835</name>
</gene>
<sequence>MCAFVKMEKIEYRAVIKFLFLKGNTLTEIIDELDSVYGDSAPSFTTVKFWVAEFKRESLGDDKRSGRPKAATTDDNQWLHRMVLDDRRIKVREIAEATKMYIKRVSRVLN</sequence>
<feature type="domain" description="Mos1 transposase HTH" evidence="1">
    <location>
        <begin position="9"/>
        <end position="57"/>
    </location>
</feature>
<dbReference type="Gene3D" id="1.10.10.1450">
    <property type="match status" value="1"/>
</dbReference>
<evidence type="ECO:0000313" key="2">
    <source>
        <dbReference type="EMBL" id="CAK1604644.1"/>
    </source>
</evidence>
<dbReference type="EMBL" id="CAVLGL010000159">
    <property type="protein sequence ID" value="CAK1604644.1"/>
    <property type="molecule type" value="Genomic_DNA"/>
</dbReference>
<accession>A0AAV1MCW8</accession>
<dbReference type="InterPro" id="IPR052709">
    <property type="entry name" value="Transposase-MT_Hybrid"/>
</dbReference>
<dbReference type="PANTHER" id="PTHR46060">
    <property type="entry name" value="MARINER MOS1 TRANSPOSASE-LIKE PROTEIN"/>
    <property type="match status" value="1"/>
</dbReference>
<dbReference type="Proteomes" id="UP001314205">
    <property type="component" value="Unassembled WGS sequence"/>
</dbReference>
<evidence type="ECO:0000313" key="3">
    <source>
        <dbReference type="Proteomes" id="UP001314205"/>
    </source>
</evidence>
<dbReference type="InterPro" id="IPR041426">
    <property type="entry name" value="Mos1_HTH"/>
</dbReference>
<dbReference type="AlphaFoldDB" id="A0AAV1MCW8"/>
<comment type="caution">
    <text evidence="2">The sequence shown here is derived from an EMBL/GenBank/DDBJ whole genome shotgun (WGS) entry which is preliminary data.</text>
</comment>
<organism evidence="2 3">
    <name type="scientific">Parnassius mnemosyne</name>
    <name type="common">clouded apollo</name>
    <dbReference type="NCBI Taxonomy" id="213953"/>
    <lineage>
        <taxon>Eukaryota</taxon>
        <taxon>Metazoa</taxon>
        <taxon>Ecdysozoa</taxon>
        <taxon>Arthropoda</taxon>
        <taxon>Hexapoda</taxon>
        <taxon>Insecta</taxon>
        <taxon>Pterygota</taxon>
        <taxon>Neoptera</taxon>
        <taxon>Endopterygota</taxon>
        <taxon>Lepidoptera</taxon>
        <taxon>Glossata</taxon>
        <taxon>Ditrysia</taxon>
        <taxon>Papilionoidea</taxon>
        <taxon>Papilionidae</taxon>
        <taxon>Parnassiinae</taxon>
        <taxon>Parnassini</taxon>
        <taxon>Parnassius</taxon>
        <taxon>Driopa</taxon>
    </lineage>
</organism>
<name>A0AAV1MCW8_9NEOP</name>